<dbReference type="SUPFAM" id="SSF47413">
    <property type="entry name" value="lambda repressor-like DNA-binding domains"/>
    <property type="match status" value="1"/>
</dbReference>
<dbReference type="CDD" id="cd00093">
    <property type="entry name" value="HTH_XRE"/>
    <property type="match status" value="1"/>
</dbReference>
<dbReference type="Proteomes" id="UP000189229">
    <property type="component" value="Unassembled WGS sequence"/>
</dbReference>
<protein>
    <submittedName>
        <fullName evidence="2">XRE family transcriptional regulator</fullName>
    </submittedName>
</protein>
<dbReference type="AlphaFoldDB" id="A0A1V3WJY8"/>
<dbReference type="Gene3D" id="1.10.260.40">
    <property type="entry name" value="lambda repressor-like DNA-binding domains"/>
    <property type="match status" value="1"/>
</dbReference>
<gene>
    <name evidence="2" type="ORF">BZL30_7584</name>
</gene>
<comment type="caution">
    <text evidence="2">The sequence shown here is derived from an EMBL/GenBank/DDBJ whole genome shotgun (WGS) entry which is preliminary data.</text>
</comment>
<dbReference type="EMBL" id="MVBM01000008">
    <property type="protein sequence ID" value="OOK67304.1"/>
    <property type="molecule type" value="Genomic_DNA"/>
</dbReference>
<evidence type="ECO:0000313" key="2">
    <source>
        <dbReference type="EMBL" id="OOK67304.1"/>
    </source>
</evidence>
<dbReference type="InterPro" id="IPR010982">
    <property type="entry name" value="Lambda_DNA-bd_dom_sf"/>
</dbReference>
<dbReference type="InterPro" id="IPR001387">
    <property type="entry name" value="Cro/C1-type_HTH"/>
</dbReference>
<dbReference type="SUPFAM" id="SSF56024">
    <property type="entry name" value="Phospholipase D/nuclease"/>
    <property type="match status" value="1"/>
</dbReference>
<proteinExistence type="predicted"/>
<accession>A0A1V3WJY8</accession>
<organism evidence="2 3">
    <name type="scientific">Mycobacterium kansasii</name>
    <dbReference type="NCBI Taxonomy" id="1768"/>
    <lineage>
        <taxon>Bacteria</taxon>
        <taxon>Bacillati</taxon>
        <taxon>Actinomycetota</taxon>
        <taxon>Actinomycetes</taxon>
        <taxon>Mycobacteriales</taxon>
        <taxon>Mycobacteriaceae</taxon>
        <taxon>Mycobacterium</taxon>
    </lineage>
</organism>
<evidence type="ECO:0000259" key="1">
    <source>
        <dbReference type="SMART" id="SM00530"/>
    </source>
</evidence>
<reference evidence="2 3" key="1">
    <citation type="submission" date="2017-02" db="EMBL/GenBank/DDBJ databases">
        <title>Complete genome sequences of Mycobacterium kansasii strains isolated from rhesus macaques.</title>
        <authorList>
            <person name="Panda A."/>
            <person name="Nagaraj S."/>
            <person name="Zhao X."/>
            <person name="Tettelin H."/>
            <person name="Detolla L.J."/>
        </authorList>
    </citation>
    <scope>NUCLEOTIDE SEQUENCE [LARGE SCALE GENOMIC DNA]</scope>
    <source>
        <strain evidence="2 3">11-3813</strain>
    </source>
</reference>
<dbReference type="GO" id="GO:0003677">
    <property type="term" value="F:DNA binding"/>
    <property type="evidence" value="ECO:0007669"/>
    <property type="project" value="InterPro"/>
</dbReference>
<sequence>MCADTMDDHDDAEAVTIPNERLAQRLRAKGLSHARFATAVGVDIKTVRRWLADSDYKVREHNAHRAADVLDCTPYDLWPNQYPPSTAHPLATTSSGGPFTATLYASRTQLPITAWQQHFADATTSIDILVLAATFLFDTLDGFLDTLLGAAARGVAVRFLVGNPDTATTILRGQDEGIGEAVIARCRTSVELLTPHAGTPGLNIRTHDTTLYTSIFRVDDAMIVNFHIYGSPGRNNPVLVLSRHHEPRLWATLEQAFTQVWDNATPLTAKG</sequence>
<feature type="domain" description="HTH cro/C1-type" evidence="1">
    <location>
        <begin position="21"/>
        <end position="77"/>
    </location>
</feature>
<name>A0A1V3WJY8_MYCKA</name>
<dbReference type="SMART" id="SM00530">
    <property type="entry name" value="HTH_XRE"/>
    <property type="match status" value="1"/>
</dbReference>
<evidence type="ECO:0000313" key="3">
    <source>
        <dbReference type="Proteomes" id="UP000189229"/>
    </source>
</evidence>